<feature type="compositionally biased region" description="Acidic residues" evidence="1">
    <location>
        <begin position="368"/>
        <end position="381"/>
    </location>
</feature>
<dbReference type="GO" id="GO:0004190">
    <property type="term" value="F:aspartic-type endopeptidase activity"/>
    <property type="evidence" value="ECO:0007669"/>
    <property type="project" value="InterPro"/>
</dbReference>
<keyword evidence="3" id="KW-1185">Reference proteome</keyword>
<name>A0A388LBL3_CHABU</name>
<comment type="caution">
    <text evidence="2">The sequence shown here is derived from an EMBL/GenBank/DDBJ whole genome shotgun (WGS) entry which is preliminary data.</text>
</comment>
<evidence type="ECO:0000313" key="3">
    <source>
        <dbReference type="Proteomes" id="UP000265515"/>
    </source>
</evidence>
<accession>A0A388LBL3</accession>
<protein>
    <recommendedName>
        <fullName evidence="4">Peptidase A2 domain-containing protein</fullName>
    </recommendedName>
</protein>
<proteinExistence type="predicted"/>
<gene>
    <name evidence="2" type="ORF">CBR_g29979</name>
</gene>
<dbReference type="Proteomes" id="UP000265515">
    <property type="component" value="Unassembled WGS sequence"/>
</dbReference>
<feature type="compositionally biased region" description="Basic and acidic residues" evidence="1">
    <location>
        <begin position="354"/>
        <end position="367"/>
    </location>
</feature>
<dbReference type="PROSITE" id="PS00141">
    <property type="entry name" value="ASP_PROTEASE"/>
    <property type="match status" value="1"/>
</dbReference>
<sequence>MSGDVGDGSRKVMTLDDLIEALDRRERAPSNVPKVDTFHFNREQVSDWLDLVEQALVGLSHKVKFQRILSYGERSAKLTWATIDKGVEDESLDQVEQHQMRLQRRKRKERDATVSGTPGVKRIVTDVLAELGYGKDAEVQKKVVTVVQDRVSKVVDEKTGHEDYGREETGSQVLTKAQHKQRNLLIGGQGSGKGQIPQTIAAPPAAAMSAPMSAGPSIMGPPASYGHWLPYYPMAPWPLDTRITVGRRQAPRYRRLAWLEEGTKGKEGRAMEATIREVEKAVAKAKEGTAGVVAVDGMAKGASTKEATVVRKGAKGMEGPASIDGMPSVGIVAIKAKPYGFAKGGGTMRSPAPPRKEPEPERRREVVEVPEEEEEDDDEEDERLRQEENRRAELRARKRGVQEEAEPSHPDSVPKRKKYAVRLEECFDVERMVDRLLEGHNDLLNLKDILALAPRLLDGLKGRLSQRLVPNVHLSTILLREVEWTEAGTRMDWKCVACGQVDLVVKDQKCSGIVDTGAEMNIIRDREAIMLGMEIDRLDHGMLHGANCKVVFCGTASNVIVEIGKGGFDLTGCGGNNAEVESFAGGTLWFAYPTGGRQCGGVHSSLRAVYVRSGDHAGRVDVDVAPLDVKGRQAIGKTDSG</sequence>
<evidence type="ECO:0008006" key="4">
    <source>
        <dbReference type="Google" id="ProtNLM"/>
    </source>
</evidence>
<reference evidence="2 3" key="1">
    <citation type="journal article" date="2018" name="Cell">
        <title>The Chara Genome: Secondary Complexity and Implications for Plant Terrestrialization.</title>
        <authorList>
            <person name="Nishiyama T."/>
            <person name="Sakayama H."/>
            <person name="Vries J.D."/>
            <person name="Buschmann H."/>
            <person name="Saint-Marcoux D."/>
            <person name="Ullrich K.K."/>
            <person name="Haas F.B."/>
            <person name="Vanderstraeten L."/>
            <person name="Becker D."/>
            <person name="Lang D."/>
            <person name="Vosolsobe S."/>
            <person name="Rombauts S."/>
            <person name="Wilhelmsson P.K.I."/>
            <person name="Janitza P."/>
            <person name="Kern R."/>
            <person name="Heyl A."/>
            <person name="Rumpler F."/>
            <person name="Villalobos L.I.A.C."/>
            <person name="Clay J.M."/>
            <person name="Skokan R."/>
            <person name="Toyoda A."/>
            <person name="Suzuki Y."/>
            <person name="Kagoshima H."/>
            <person name="Schijlen E."/>
            <person name="Tajeshwar N."/>
            <person name="Catarino B."/>
            <person name="Hetherington A.J."/>
            <person name="Saltykova A."/>
            <person name="Bonnot C."/>
            <person name="Breuninger H."/>
            <person name="Symeonidi A."/>
            <person name="Radhakrishnan G.V."/>
            <person name="Van Nieuwerburgh F."/>
            <person name="Deforce D."/>
            <person name="Chang C."/>
            <person name="Karol K.G."/>
            <person name="Hedrich R."/>
            <person name="Ulvskov P."/>
            <person name="Glockner G."/>
            <person name="Delwiche C.F."/>
            <person name="Petrasek J."/>
            <person name="Van de Peer Y."/>
            <person name="Friml J."/>
            <person name="Beilby M."/>
            <person name="Dolan L."/>
            <person name="Kohara Y."/>
            <person name="Sugano S."/>
            <person name="Fujiyama A."/>
            <person name="Delaux P.-M."/>
            <person name="Quint M."/>
            <person name="TheiBen G."/>
            <person name="Hagemann M."/>
            <person name="Harholt J."/>
            <person name="Dunand C."/>
            <person name="Zachgo S."/>
            <person name="Langdale J."/>
            <person name="Maumus F."/>
            <person name="Straeten D.V.D."/>
            <person name="Gould S.B."/>
            <person name="Rensing S.A."/>
        </authorList>
    </citation>
    <scope>NUCLEOTIDE SEQUENCE [LARGE SCALE GENOMIC DNA]</scope>
    <source>
        <strain evidence="2 3">S276</strain>
    </source>
</reference>
<dbReference type="Gramene" id="GBG79715">
    <property type="protein sequence ID" value="GBG79715"/>
    <property type="gene ID" value="CBR_g29979"/>
</dbReference>
<dbReference type="InterPro" id="IPR001969">
    <property type="entry name" value="Aspartic_peptidase_AS"/>
</dbReference>
<dbReference type="EMBL" id="BFEA01000325">
    <property type="protein sequence ID" value="GBG79715.1"/>
    <property type="molecule type" value="Genomic_DNA"/>
</dbReference>
<dbReference type="AlphaFoldDB" id="A0A388LBL3"/>
<evidence type="ECO:0000313" key="2">
    <source>
        <dbReference type="EMBL" id="GBG79715.1"/>
    </source>
</evidence>
<feature type="region of interest" description="Disordered" evidence="1">
    <location>
        <begin position="341"/>
        <end position="416"/>
    </location>
</feature>
<dbReference type="GO" id="GO:0006508">
    <property type="term" value="P:proteolysis"/>
    <property type="evidence" value="ECO:0007669"/>
    <property type="project" value="InterPro"/>
</dbReference>
<evidence type="ECO:0000256" key="1">
    <source>
        <dbReference type="SAM" id="MobiDB-lite"/>
    </source>
</evidence>
<organism evidence="2 3">
    <name type="scientific">Chara braunii</name>
    <name type="common">Braun's stonewort</name>
    <dbReference type="NCBI Taxonomy" id="69332"/>
    <lineage>
        <taxon>Eukaryota</taxon>
        <taxon>Viridiplantae</taxon>
        <taxon>Streptophyta</taxon>
        <taxon>Charophyceae</taxon>
        <taxon>Charales</taxon>
        <taxon>Characeae</taxon>
        <taxon>Chara</taxon>
    </lineage>
</organism>
<feature type="compositionally biased region" description="Basic and acidic residues" evidence="1">
    <location>
        <begin position="382"/>
        <end position="414"/>
    </location>
</feature>